<name>A0ABS1CQ13_9GAMM</name>
<dbReference type="EMBL" id="NRRV01000197">
    <property type="protein sequence ID" value="MBK1634011.1"/>
    <property type="molecule type" value="Genomic_DNA"/>
</dbReference>
<feature type="domain" description="HTH cro/C1-type" evidence="2">
    <location>
        <begin position="71"/>
        <end position="125"/>
    </location>
</feature>
<dbReference type="SUPFAM" id="SSF47413">
    <property type="entry name" value="lambda repressor-like DNA-binding domains"/>
    <property type="match status" value="1"/>
</dbReference>
<feature type="region of interest" description="Disordered" evidence="1">
    <location>
        <begin position="1"/>
        <end position="51"/>
    </location>
</feature>
<keyword evidence="4" id="KW-1185">Reference proteome</keyword>
<comment type="caution">
    <text evidence="3">The sequence shown here is derived from an EMBL/GenBank/DDBJ whole genome shotgun (WGS) entry which is preliminary data.</text>
</comment>
<proteinExistence type="predicted"/>
<evidence type="ECO:0000259" key="2">
    <source>
        <dbReference type="PROSITE" id="PS50943"/>
    </source>
</evidence>
<dbReference type="Gene3D" id="1.10.260.40">
    <property type="entry name" value="lambda repressor-like DNA-binding domains"/>
    <property type="match status" value="1"/>
</dbReference>
<dbReference type="InterPro" id="IPR010982">
    <property type="entry name" value="Lambda_DNA-bd_dom_sf"/>
</dbReference>
<dbReference type="RefSeq" id="WP_200243761.1">
    <property type="nucleotide sequence ID" value="NZ_NRRV01000197.1"/>
</dbReference>
<gene>
    <name evidence="3" type="ORF">CKO31_25490</name>
</gene>
<evidence type="ECO:0000313" key="4">
    <source>
        <dbReference type="Proteomes" id="UP000748752"/>
    </source>
</evidence>
<organism evidence="3 4">
    <name type="scientific">Thiohalocapsa halophila</name>
    <dbReference type="NCBI Taxonomy" id="69359"/>
    <lineage>
        <taxon>Bacteria</taxon>
        <taxon>Pseudomonadati</taxon>
        <taxon>Pseudomonadota</taxon>
        <taxon>Gammaproteobacteria</taxon>
        <taxon>Chromatiales</taxon>
        <taxon>Chromatiaceae</taxon>
        <taxon>Thiohalocapsa</taxon>
    </lineage>
</organism>
<protein>
    <recommendedName>
        <fullName evidence="2">HTH cro/C1-type domain-containing protein</fullName>
    </recommendedName>
</protein>
<dbReference type="PROSITE" id="PS50943">
    <property type="entry name" value="HTH_CROC1"/>
    <property type="match status" value="1"/>
</dbReference>
<dbReference type="Pfam" id="PF01381">
    <property type="entry name" value="HTH_3"/>
    <property type="match status" value="1"/>
</dbReference>
<accession>A0ABS1CQ13</accession>
<feature type="compositionally biased region" description="Basic and acidic residues" evidence="1">
    <location>
        <begin position="17"/>
        <end position="26"/>
    </location>
</feature>
<dbReference type="SMART" id="SM00530">
    <property type="entry name" value="HTH_XRE"/>
    <property type="match status" value="1"/>
</dbReference>
<evidence type="ECO:0000256" key="1">
    <source>
        <dbReference type="SAM" id="MobiDB-lite"/>
    </source>
</evidence>
<dbReference type="CDD" id="cd00093">
    <property type="entry name" value="HTH_XRE"/>
    <property type="match status" value="1"/>
</dbReference>
<evidence type="ECO:0000313" key="3">
    <source>
        <dbReference type="EMBL" id="MBK1634011.1"/>
    </source>
</evidence>
<dbReference type="InterPro" id="IPR001387">
    <property type="entry name" value="Cro/C1-type_HTH"/>
</dbReference>
<reference evidence="3 4" key="1">
    <citation type="journal article" date="2020" name="Microorganisms">
        <title>Osmotic Adaptation and Compatible Solute Biosynthesis of Phototrophic Bacteria as Revealed from Genome Analyses.</title>
        <authorList>
            <person name="Imhoff J.F."/>
            <person name="Rahn T."/>
            <person name="Kunzel S."/>
            <person name="Keller A."/>
            <person name="Neulinger S.C."/>
        </authorList>
    </citation>
    <scope>NUCLEOTIDE SEQUENCE [LARGE SCALE GENOMIC DNA]</scope>
    <source>
        <strain evidence="3 4">DSM 6210</strain>
    </source>
</reference>
<sequence length="218" mass="23568">MTAPFCNPTAATWPRGGETRVARSRLETATPTPAESASDRAGGAQPSMTMPSAAACEGAAPITGAEAGRLIRRARQVKGLTQRELGALVGLPQSEVSRLERRGVARDPEVLPRIAAVLDVAFDLLCAALALGHERPWRQWVWASRRKPYEKLLLLALLDSCDGECDLDALMARTGLGAGSARSMADRLRREGLLRIELDRARGRTVIALARRPGDRLR</sequence>
<dbReference type="Proteomes" id="UP000748752">
    <property type="component" value="Unassembled WGS sequence"/>
</dbReference>